<protein>
    <submittedName>
        <fullName evidence="4">Response regulator receiver modulated CheW protein</fullName>
    </submittedName>
</protein>
<proteinExistence type="predicted"/>
<dbReference type="PROSITE" id="PS50110">
    <property type="entry name" value="RESPONSE_REGULATORY"/>
    <property type="match status" value="1"/>
</dbReference>
<sequence length="798" mass="89408">MEIDVTMKILIVEDAKVVRKMAIKILKEIGFTKIVEAGDGQIAMTKLSDNPDINLVISDWNMPNKDGFELLQWVRKKTEYNNIPFIMATAQGEKKQIQKATEAGANSYITKPFGSPEMRDAIQRAFKKAPKNEKPQIKKIDYTQRKKSGKLEINAAHIQITDHLTLGVLDHMMTSGEMKSDYFSLKTHCMTSWNPVLKALEQGQVDIAFVLAPIAMDLFSAGVPIRLVLLAHKDGSISVRNKKYPIQGRHIDYFKNKTFYIPHLLSVHHMLAHMFFKEIGLHPGLSGTHENVNLFFEVAPPVNMMTFMAENIDSCGFMVAEPIGSQAIAANIANLLFYSNDLWDYHPCCVVAVREELIASQPDAVHDFVRLLIESGDYIKSNPGAAAEIAVSFLDPNKKLGLQYPLLSRILVGKDAVKTNDLFPELEALDRMQRYMHDNMKIGSIIDLEKFVDTSFAEAAIKDRSAKQPASDIDVNKGISKVLNSLPTGRAGAATQDKFQRNKQLFLNLTKSISQEALPLSLHQCMPLIDDLSKVIEQHTQSVNISNAPMPESYIQPIIYAMYQILLDEGLKTETGKLAFARTTICAKIADFDIIDVRTHPAGYDILMAHILGQNFFSLYNCLLIKYLFQKNVRNRQPPEAFFDTLNSHLLNSELSENQVSASYLHLNFKKGTGNTITAAHPPVILMKHSLPMIRAIMGESFLLGEIESQKYSGQIFDFRPKDRLFLHSMSVVNAAPPDTKKTAKKGILDFIGLDDFLMKNRSKPLEEMLDALLIDILSHCQNAPDDGMMLLGVQVPS</sequence>
<name>A0A1V1PI92_9BACT</name>
<feature type="modified residue" description="4-aspartylphosphate" evidence="2">
    <location>
        <position position="59"/>
    </location>
</feature>
<evidence type="ECO:0000256" key="2">
    <source>
        <dbReference type="PROSITE-ProRule" id="PRU00169"/>
    </source>
</evidence>
<organism evidence="4 5">
    <name type="scientific">Candidatus Magnetoglobus multicellularis str. Araruama</name>
    <dbReference type="NCBI Taxonomy" id="890399"/>
    <lineage>
        <taxon>Bacteria</taxon>
        <taxon>Pseudomonadati</taxon>
        <taxon>Thermodesulfobacteriota</taxon>
        <taxon>Desulfobacteria</taxon>
        <taxon>Desulfobacterales</taxon>
        <taxon>Desulfobacteraceae</taxon>
        <taxon>Candidatus Magnetoglobus</taxon>
    </lineage>
</organism>
<dbReference type="InterPro" id="IPR001789">
    <property type="entry name" value="Sig_transdc_resp-reg_receiver"/>
</dbReference>
<evidence type="ECO:0000313" key="4">
    <source>
        <dbReference type="EMBL" id="ETR74405.1"/>
    </source>
</evidence>
<dbReference type="EMBL" id="ATBP01000008">
    <property type="protein sequence ID" value="ETR74405.1"/>
    <property type="molecule type" value="Genomic_DNA"/>
</dbReference>
<dbReference type="Proteomes" id="UP000189670">
    <property type="component" value="Unassembled WGS sequence"/>
</dbReference>
<dbReference type="Pfam" id="PF07228">
    <property type="entry name" value="SpoIIE"/>
    <property type="match status" value="1"/>
</dbReference>
<dbReference type="PANTHER" id="PTHR44591">
    <property type="entry name" value="STRESS RESPONSE REGULATOR PROTEIN 1"/>
    <property type="match status" value="1"/>
</dbReference>
<dbReference type="PANTHER" id="PTHR44591:SF3">
    <property type="entry name" value="RESPONSE REGULATORY DOMAIN-CONTAINING PROTEIN"/>
    <property type="match status" value="1"/>
</dbReference>
<gene>
    <name evidence="4" type="ORF">OMM_00232</name>
</gene>
<dbReference type="GO" id="GO:0000160">
    <property type="term" value="P:phosphorelay signal transduction system"/>
    <property type="evidence" value="ECO:0007669"/>
    <property type="project" value="InterPro"/>
</dbReference>
<dbReference type="InterPro" id="IPR001932">
    <property type="entry name" value="PPM-type_phosphatase-like_dom"/>
</dbReference>
<evidence type="ECO:0000313" key="5">
    <source>
        <dbReference type="Proteomes" id="UP000189670"/>
    </source>
</evidence>
<dbReference type="InterPro" id="IPR050595">
    <property type="entry name" value="Bact_response_regulator"/>
</dbReference>
<dbReference type="Gene3D" id="3.40.50.2300">
    <property type="match status" value="1"/>
</dbReference>
<keyword evidence="1 2" id="KW-0597">Phosphoprotein</keyword>
<comment type="caution">
    <text evidence="4">The sequence shown here is derived from an EMBL/GenBank/DDBJ whole genome shotgun (WGS) entry which is preliminary data.</text>
</comment>
<dbReference type="SMART" id="SM00448">
    <property type="entry name" value="REC"/>
    <property type="match status" value="1"/>
</dbReference>
<evidence type="ECO:0000256" key="1">
    <source>
        <dbReference type="ARBA" id="ARBA00022553"/>
    </source>
</evidence>
<dbReference type="Pfam" id="PF00072">
    <property type="entry name" value="Response_reg"/>
    <property type="match status" value="1"/>
</dbReference>
<dbReference type="SUPFAM" id="SSF52172">
    <property type="entry name" value="CheY-like"/>
    <property type="match status" value="1"/>
</dbReference>
<dbReference type="InterPro" id="IPR036457">
    <property type="entry name" value="PPM-type-like_dom_sf"/>
</dbReference>
<evidence type="ECO:0000259" key="3">
    <source>
        <dbReference type="PROSITE" id="PS50110"/>
    </source>
</evidence>
<feature type="domain" description="Response regulatory" evidence="3">
    <location>
        <begin position="8"/>
        <end position="126"/>
    </location>
</feature>
<dbReference type="Pfam" id="PF13379">
    <property type="entry name" value="NMT1_2"/>
    <property type="match status" value="1"/>
</dbReference>
<dbReference type="SUPFAM" id="SSF53850">
    <property type="entry name" value="Periplasmic binding protein-like II"/>
    <property type="match status" value="1"/>
</dbReference>
<accession>A0A1V1PI92</accession>
<dbReference type="Gene3D" id="3.60.40.10">
    <property type="entry name" value="PPM-type phosphatase domain"/>
    <property type="match status" value="1"/>
</dbReference>
<reference evidence="5" key="1">
    <citation type="submission" date="2012-11" db="EMBL/GenBank/DDBJ databases">
        <authorList>
            <person name="Lucero-Rivera Y.E."/>
            <person name="Tovar-Ramirez D."/>
        </authorList>
    </citation>
    <scope>NUCLEOTIDE SEQUENCE [LARGE SCALE GENOMIC DNA]</scope>
    <source>
        <strain evidence="5">Araruama</strain>
    </source>
</reference>
<dbReference type="Gene3D" id="3.40.190.10">
    <property type="entry name" value="Periplasmic binding protein-like II"/>
    <property type="match status" value="2"/>
</dbReference>
<dbReference type="InterPro" id="IPR011006">
    <property type="entry name" value="CheY-like_superfamily"/>
</dbReference>
<dbReference type="AlphaFoldDB" id="A0A1V1PI92"/>